<dbReference type="CDD" id="cd02440">
    <property type="entry name" value="AdoMet_MTases"/>
    <property type="match status" value="1"/>
</dbReference>
<dbReference type="Proteomes" id="UP000319931">
    <property type="component" value="Unassembled WGS sequence"/>
</dbReference>
<proteinExistence type="predicted"/>
<dbReference type="Gene3D" id="3.40.50.10320">
    <property type="entry name" value="LmbE-like"/>
    <property type="match status" value="1"/>
</dbReference>
<dbReference type="EMBL" id="RCZC01000009">
    <property type="protein sequence ID" value="TPG48229.1"/>
    <property type="molecule type" value="Genomic_DNA"/>
</dbReference>
<dbReference type="GO" id="GO:0032259">
    <property type="term" value="P:methylation"/>
    <property type="evidence" value="ECO:0007669"/>
    <property type="project" value="UniProtKB-KW"/>
</dbReference>
<dbReference type="Pfam" id="PF02585">
    <property type="entry name" value="PIG-L"/>
    <property type="match status" value="1"/>
</dbReference>
<keyword evidence="2" id="KW-0489">Methyltransferase</keyword>
<dbReference type="OrthoDB" id="116799at2"/>
<dbReference type="AlphaFoldDB" id="A0A502FFW2"/>
<dbReference type="PANTHER" id="PTHR12993">
    <property type="entry name" value="N-ACETYLGLUCOSAMINYL-PHOSPHATIDYLINOSITOL DE-N-ACETYLASE-RELATED"/>
    <property type="match status" value="1"/>
</dbReference>
<dbReference type="Gene3D" id="3.40.50.150">
    <property type="entry name" value="Vaccinia Virus protein VP39"/>
    <property type="match status" value="1"/>
</dbReference>
<dbReference type="GO" id="GO:0008757">
    <property type="term" value="F:S-adenosylmethionine-dependent methyltransferase activity"/>
    <property type="evidence" value="ECO:0007669"/>
    <property type="project" value="InterPro"/>
</dbReference>
<dbReference type="InterPro" id="IPR024078">
    <property type="entry name" value="LmbE-like_dom_sf"/>
</dbReference>
<reference evidence="2 3" key="1">
    <citation type="journal article" date="2019" name="Environ. Microbiol.">
        <title>Species interactions and distinct microbial communities in high Arctic permafrost affected cryosols are associated with the CH4 and CO2 gas fluxes.</title>
        <authorList>
            <person name="Altshuler I."/>
            <person name="Hamel J."/>
            <person name="Turney S."/>
            <person name="Magnuson E."/>
            <person name="Levesque R."/>
            <person name="Greer C."/>
            <person name="Whyte L.G."/>
        </authorList>
    </citation>
    <scope>NUCLEOTIDE SEQUENCE [LARGE SCALE GENOMIC DNA]</scope>
    <source>
        <strain evidence="2 3">E6.1</strain>
    </source>
</reference>
<feature type="region of interest" description="Disordered" evidence="1">
    <location>
        <begin position="1"/>
        <end position="54"/>
    </location>
</feature>
<feature type="compositionally biased region" description="Basic and acidic residues" evidence="1">
    <location>
        <begin position="1"/>
        <end position="19"/>
    </location>
</feature>
<gene>
    <name evidence="2" type="ORF">EAH76_20595</name>
</gene>
<dbReference type="SUPFAM" id="SSF53335">
    <property type="entry name" value="S-adenosyl-L-methionine-dependent methyltransferases"/>
    <property type="match status" value="1"/>
</dbReference>
<dbReference type="GO" id="GO:0016811">
    <property type="term" value="F:hydrolase activity, acting on carbon-nitrogen (but not peptide) bonds, in linear amides"/>
    <property type="evidence" value="ECO:0007669"/>
    <property type="project" value="TreeGrafter"/>
</dbReference>
<dbReference type="InterPro" id="IPR008715">
    <property type="entry name" value="SAM-MeTfrase_NodS-like"/>
</dbReference>
<organism evidence="2 3">
    <name type="scientific">Sphingomonas glacialis</name>
    <dbReference type="NCBI Taxonomy" id="658225"/>
    <lineage>
        <taxon>Bacteria</taxon>
        <taxon>Pseudomonadati</taxon>
        <taxon>Pseudomonadota</taxon>
        <taxon>Alphaproteobacteria</taxon>
        <taxon>Sphingomonadales</taxon>
        <taxon>Sphingomonadaceae</taxon>
        <taxon>Sphingomonas</taxon>
    </lineage>
</organism>
<evidence type="ECO:0000313" key="2">
    <source>
        <dbReference type="EMBL" id="TPG48229.1"/>
    </source>
</evidence>
<keyword evidence="3" id="KW-1185">Reference proteome</keyword>
<dbReference type="GO" id="GO:0009312">
    <property type="term" value="P:oligosaccharide biosynthetic process"/>
    <property type="evidence" value="ECO:0007669"/>
    <property type="project" value="InterPro"/>
</dbReference>
<protein>
    <submittedName>
        <fullName evidence="2">Methyltransferase domain-containing protein</fullName>
    </submittedName>
</protein>
<accession>A0A502FFW2</accession>
<name>A0A502FFW2_9SPHN</name>
<comment type="caution">
    <text evidence="2">The sequence shown here is derived from an EMBL/GenBank/DDBJ whole genome shotgun (WGS) entry which is preliminary data.</text>
</comment>
<dbReference type="PANTHER" id="PTHR12993:SF29">
    <property type="entry name" value="BLR3841 PROTEIN"/>
    <property type="match status" value="1"/>
</dbReference>
<sequence length="461" mass="50075">MAADRRLASRDIPRAGSDRSRRHGHRVRVAAATPGRRDRHSPDTRYARSARRNRGRARMTASLLVIAPHADDEILGAGAIMARAAQSGARIAVVVATNGAASDPGRDAETLANTRRDECRAGLEQMLGYVPALLFLDQPDGGLSSTAISPSRMSALADFVAEVAPDTILVTDPADGHPDHKAAFGLASRIIGSGIGRVLQVMPVSQRVDRRFDPTGYDAIAVGDFAERKRAALACHRSQLDPVAGFSLAPDICDAFTTVEYVRTAYDRLDRSNDAIPAAHFDSLFTQSPDPWRYDSEPYERDRFQRTIAALAGRRYRSALELGCANGALTEQFAPLCDRLLATDASQAALSAARDRIGARANVVLEQRTMPQEMPDARFDLIVASDMLYYLGLDGVVALMAAIEQSAMPDARIFLASYLGETETVITGEMAAEIAIAHLPGWTRIHAERTERLRIDVMARI</sequence>
<evidence type="ECO:0000313" key="3">
    <source>
        <dbReference type="Proteomes" id="UP000319931"/>
    </source>
</evidence>
<dbReference type="InterPro" id="IPR003737">
    <property type="entry name" value="GlcNAc_PI_deacetylase-related"/>
</dbReference>
<dbReference type="Pfam" id="PF05401">
    <property type="entry name" value="NodS"/>
    <property type="match status" value="1"/>
</dbReference>
<dbReference type="SUPFAM" id="SSF102588">
    <property type="entry name" value="LmbE-like"/>
    <property type="match status" value="1"/>
</dbReference>
<keyword evidence="2" id="KW-0808">Transferase</keyword>
<dbReference type="InterPro" id="IPR029063">
    <property type="entry name" value="SAM-dependent_MTases_sf"/>
</dbReference>
<evidence type="ECO:0000256" key="1">
    <source>
        <dbReference type="SAM" id="MobiDB-lite"/>
    </source>
</evidence>